<keyword evidence="3" id="KW-1185">Reference proteome</keyword>
<accession>A0A167IF09</accession>
<dbReference type="EMBL" id="KV417309">
    <property type="protein sequence ID" value="KZO92583.1"/>
    <property type="molecule type" value="Genomic_DNA"/>
</dbReference>
<evidence type="ECO:0000313" key="3">
    <source>
        <dbReference type="Proteomes" id="UP000076738"/>
    </source>
</evidence>
<dbReference type="AlphaFoldDB" id="A0A167IF09"/>
<dbReference type="STRING" id="1330018.A0A167IF09"/>
<feature type="region of interest" description="Disordered" evidence="1">
    <location>
        <begin position="304"/>
        <end position="344"/>
    </location>
</feature>
<dbReference type="Proteomes" id="UP000076738">
    <property type="component" value="Unassembled WGS sequence"/>
</dbReference>
<reference evidence="2 3" key="1">
    <citation type="journal article" date="2016" name="Mol. Biol. Evol.">
        <title>Comparative Genomics of Early-Diverging Mushroom-Forming Fungi Provides Insights into the Origins of Lignocellulose Decay Capabilities.</title>
        <authorList>
            <person name="Nagy L.G."/>
            <person name="Riley R."/>
            <person name="Tritt A."/>
            <person name="Adam C."/>
            <person name="Daum C."/>
            <person name="Floudas D."/>
            <person name="Sun H."/>
            <person name="Yadav J.S."/>
            <person name="Pangilinan J."/>
            <person name="Larsson K.H."/>
            <person name="Matsuura K."/>
            <person name="Barry K."/>
            <person name="Labutti K."/>
            <person name="Kuo R."/>
            <person name="Ohm R.A."/>
            <person name="Bhattacharya S.S."/>
            <person name="Shirouzu T."/>
            <person name="Yoshinaga Y."/>
            <person name="Martin F.M."/>
            <person name="Grigoriev I.V."/>
            <person name="Hibbett D.S."/>
        </authorList>
    </citation>
    <scope>NUCLEOTIDE SEQUENCE [LARGE SCALE GENOMIC DNA]</scope>
    <source>
        <strain evidence="2 3">TUFC12733</strain>
    </source>
</reference>
<feature type="compositionally biased region" description="Polar residues" evidence="1">
    <location>
        <begin position="121"/>
        <end position="134"/>
    </location>
</feature>
<protein>
    <recommendedName>
        <fullName evidence="4">Mediator of RNA polymerase II transcription subunit 1</fullName>
    </recommendedName>
</protein>
<dbReference type="OrthoDB" id="10615848at2759"/>
<proteinExistence type="predicted"/>
<evidence type="ECO:0000313" key="2">
    <source>
        <dbReference type="EMBL" id="KZO92583.1"/>
    </source>
</evidence>
<evidence type="ECO:0008006" key="4">
    <source>
        <dbReference type="Google" id="ProtNLM"/>
    </source>
</evidence>
<gene>
    <name evidence="2" type="ORF">CALVIDRAFT_303311</name>
</gene>
<sequence length="920" mass="97457">MESLPSLSISIPSSLSHLPPLSAHEVSAILSSYQTLPPPLPLPLPLQHPLQQLPLLPSPPPPAQLEPPPTALQQLSRSLKSGGAEYGSDVPLSPSRRSKWALLELERIARRAEMEVFSESELPTSPVYDSQSASPFDPATPHPSSQHPSGPAHMHMHNLLLGAGDFLIDINVSFSPASPSPTLVALLTSHPANPALDRLLARHLSQFFAMLRPSAPAAAASAGASASTSASALAGKEESEAEDVNTVLIQRHLSVLENWLRELRAVQALVKSAEERGESEAEAGRWWGVVGLVAGEWEGRVREACGSGAGEGEGEHSGAGEGEGEVDGDEEADDAAGGDTEPTPLDVLCTALPLPLPYLTSPSLTFLLHLAPEAYLTLLRLPSPPAPAGAQHPHTAPPLSALREFLARPPSSLPAQTYPLANLALLPSPSPAPYPFPPDSFPPSTEQPFPTSEQHHWSLSFNPPIWVRNSALSALGQVPGEGIVGQTGDWLGAVLDPRLTPQPTYTWRTRLPNNSKKGYSITFAPSDQGAGGNVSTSLEGAVQLSRLPVRSPGELRHALEVVQGECWLAGVLRGLSGESTAGEQEEDEGGVTVDQLLAGALPPNPNVPMTLALSPYLARGSGEACFRLAVLPHLTLAVFHPSSSSSGGAGGAGAGGRLRVERQSVFPPPNSGPEQARDWEARAAEVLRRGGVGFLAEWAWEGEHALVAEYPGRRLLPEVELPPQPQIRVSMDGLGHLDHLMGMGVDMDMEHHDAQLQQQLDDAALAAGQTLGVGAGEGEGSTFDELFGGSSGDVDVDVGSGFGDMQDMELADLGDLADLPEMGMDDLGDMTGMDLGIDMNMDDLALGDMRHLGMGEVRLLGRERRAGRARRARNVTCACCARRCICSFYEQARNETGRILQMAQTTRTTASSRERSLDAE</sequence>
<feature type="region of interest" description="Disordered" evidence="1">
    <location>
        <begin position="119"/>
        <end position="156"/>
    </location>
</feature>
<name>A0A167IF09_CALVF</name>
<feature type="compositionally biased region" description="Acidic residues" evidence="1">
    <location>
        <begin position="322"/>
        <end position="336"/>
    </location>
</feature>
<organism evidence="2 3">
    <name type="scientific">Calocera viscosa (strain TUFC12733)</name>
    <dbReference type="NCBI Taxonomy" id="1330018"/>
    <lineage>
        <taxon>Eukaryota</taxon>
        <taxon>Fungi</taxon>
        <taxon>Dikarya</taxon>
        <taxon>Basidiomycota</taxon>
        <taxon>Agaricomycotina</taxon>
        <taxon>Dacrymycetes</taxon>
        <taxon>Dacrymycetales</taxon>
        <taxon>Dacrymycetaceae</taxon>
        <taxon>Calocera</taxon>
    </lineage>
</organism>
<evidence type="ECO:0000256" key="1">
    <source>
        <dbReference type="SAM" id="MobiDB-lite"/>
    </source>
</evidence>